<gene>
    <name evidence="2" type="ORF">NEZAVI_LOCUS7735</name>
</gene>
<protein>
    <submittedName>
        <fullName evidence="2">Uncharacterized protein</fullName>
    </submittedName>
</protein>
<keyword evidence="3" id="KW-1185">Reference proteome</keyword>
<accession>A0A9P0MH54</accession>
<dbReference type="AlphaFoldDB" id="A0A9P0MH54"/>
<dbReference type="OrthoDB" id="10464380at2759"/>
<evidence type="ECO:0000313" key="2">
    <source>
        <dbReference type="EMBL" id="CAH1398003.1"/>
    </source>
</evidence>
<feature type="compositionally biased region" description="Low complexity" evidence="1">
    <location>
        <begin position="297"/>
        <end position="306"/>
    </location>
</feature>
<proteinExistence type="predicted"/>
<name>A0A9P0MH54_NEZVI</name>
<organism evidence="2 3">
    <name type="scientific">Nezara viridula</name>
    <name type="common">Southern green stink bug</name>
    <name type="synonym">Cimex viridulus</name>
    <dbReference type="NCBI Taxonomy" id="85310"/>
    <lineage>
        <taxon>Eukaryota</taxon>
        <taxon>Metazoa</taxon>
        <taxon>Ecdysozoa</taxon>
        <taxon>Arthropoda</taxon>
        <taxon>Hexapoda</taxon>
        <taxon>Insecta</taxon>
        <taxon>Pterygota</taxon>
        <taxon>Neoptera</taxon>
        <taxon>Paraneoptera</taxon>
        <taxon>Hemiptera</taxon>
        <taxon>Heteroptera</taxon>
        <taxon>Panheteroptera</taxon>
        <taxon>Pentatomomorpha</taxon>
        <taxon>Pentatomoidea</taxon>
        <taxon>Pentatomidae</taxon>
        <taxon>Pentatominae</taxon>
        <taxon>Nezara</taxon>
    </lineage>
</organism>
<evidence type="ECO:0000313" key="3">
    <source>
        <dbReference type="Proteomes" id="UP001152798"/>
    </source>
</evidence>
<sequence length="532" mass="62556">MKRFRQRENRKEKMYNKFENMQGIINDPEQVNDFIEHPKEQYFIERRKTLFFNDSASPNMNQINYFMVNNELPTEDSSFQYSNSIKTSGDYFQSDQRVIFNPKQVNRLEAIEKHDIAERGYSLENTRISTVYFDNPADSHENKLNYFVIKNDLPMEDKSTQYSNTNLKGGEYINEKTELISTHQTRPCSANKEKHICTSALPTYYAEMIPKVNRSRPSSPLAYLHRKENSSYNRLDIIQDNCKHSRSRNLSSEHQMRQETFYDVNYMKNNKVDHSDSKTYINNRIEARPCKIGQTYSTSSQNSNTQKGLPLKKQKHKAIDAMFRGMKSEPESIDKSQFHTNINHAMKYQNSITVFHDQAVTCNNNFPNVHKTHSLSAQSYNIKNKLELRNKRLDTFCETKSEPKPIYNSQKRTNENQAMKHPNSFPTLQKQTSTCNNSFPNALKEYPVQNKKNEKTSKAYYEALNYTQYLIQKLSDKNSQKNIDKEEQINSRMNLIYSGCRSEEKFTQTFKAVPEKKTKNLIYKEKLTQTIK</sequence>
<evidence type="ECO:0000256" key="1">
    <source>
        <dbReference type="SAM" id="MobiDB-lite"/>
    </source>
</evidence>
<reference evidence="2" key="1">
    <citation type="submission" date="2022-01" db="EMBL/GenBank/DDBJ databases">
        <authorList>
            <person name="King R."/>
        </authorList>
    </citation>
    <scope>NUCLEOTIDE SEQUENCE</scope>
</reference>
<dbReference type="EMBL" id="OV725080">
    <property type="protein sequence ID" value="CAH1398003.1"/>
    <property type="molecule type" value="Genomic_DNA"/>
</dbReference>
<dbReference type="Proteomes" id="UP001152798">
    <property type="component" value="Chromosome 4"/>
</dbReference>
<feature type="region of interest" description="Disordered" evidence="1">
    <location>
        <begin position="294"/>
        <end position="314"/>
    </location>
</feature>